<dbReference type="AlphaFoldDB" id="X8C787"/>
<evidence type="ECO:0000313" key="1">
    <source>
        <dbReference type="EMBL" id="EUA52222.1"/>
    </source>
</evidence>
<sequence length="51" mass="5443">MITELGGLPPLLRLREIVEGLPPGEQELISRGLQIGIVVDEHLATPGRATS</sequence>
<name>X8C787_MYCXE</name>
<comment type="caution">
    <text evidence="1">The sequence shown here is derived from an EMBL/GenBank/DDBJ whole genome shotgun (WGS) entry which is preliminary data.</text>
</comment>
<organism evidence="1">
    <name type="scientific">Mycobacterium xenopi 4042</name>
    <dbReference type="NCBI Taxonomy" id="1299334"/>
    <lineage>
        <taxon>Bacteria</taxon>
        <taxon>Bacillati</taxon>
        <taxon>Actinomycetota</taxon>
        <taxon>Actinomycetes</taxon>
        <taxon>Mycobacteriales</taxon>
        <taxon>Mycobacteriaceae</taxon>
        <taxon>Mycobacterium</taxon>
    </lineage>
</organism>
<accession>X8C787</accession>
<protein>
    <submittedName>
        <fullName evidence="1">Uncharacterized protein</fullName>
    </submittedName>
</protein>
<proteinExistence type="predicted"/>
<gene>
    <name evidence="1" type="ORF">I553_2408</name>
</gene>
<reference evidence="1" key="1">
    <citation type="submission" date="2014-01" db="EMBL/GenBank/DDBJ databases">
        <authorList>
            <person name="Brown-Elliot B."/>
            <person name="Wallace R."/>
            <person name="Lenaerts A."/>
            <person name="Ordway D."/>
            <person name="DeGroote M.A."/>
            <person name="Parker T."/>
            <person name="Sizemore C."/>
            <person name="Tallon L.J."/>
            <person name="Sadzewicz L.K."/>
            <person name="Sengamalay N."/>
            <person name="Fraser C.M."/>
            <person name="Hine E."/>
            <person name="Shefchek K.A."/>
            <person name="Das S.P."/>
            <person name="Tettelin H."/>
        </authorList>
    </citation>
    <scope>NUCLEOTIDE SEQUENCE [LARGE SCALE GENOMIC DNA]</scope>
    <source>
        <strain evidence="1">4042</strain>
    </source>
</reference>
<dbReference type="PATRIC" id="fig|1299334.3.peg.3523"/>
<dbReference type="EMBL" id="JAOB01000033">
    <property type="protein sequence ID" value="EUA52222.1"/>
    <property type="molecule type" value="Genomic_DNA"/>
</dbReference>